<evidence type="ECO:0008006" key="4">
    <source>
        <dbReference type="Google" id="ProtNLM"/>
    </source>
</evidence>
<dbReference type="AlphaFoldDB" id="A0A8J2WZS6"/>
<feature type="signal peptide" evidence="1">
    <location>
        <begin position="1"/>
        <end position="22"/>
    </location>
</feature>
<keyword evidence="1" id="KW-0732">Signal</keyword>
<gene>
    <name evidence="2" type="ORF">PECAL_2P14770</name>
</gene>
<accession>A0A8J2WZS6</accession>
<evidence type="ECO:0000313" key="3">
    <source>
        <dbReference type="Proteomes" id="UP000789595"/>
    </source>
</evidence>
<comment type="caution">
    <text evidence="2">The sequence shown here is derived from an EMBL/GenBank/DDBJ whole genome shotgun (WGS) entry which is preliminary data.</text>
</comment>
<feature type="chain" id="PRO_5035329118" description="Urease accessory protein UreD" evidence="1">
    <location>
        <begin position="23"/>
        <end position="252"/>
    </location>
</feature>
<evidence type="ECO:0000313" key="2">
    <source>
        <dbReference type="EMBL" id="CAH0368411.1"/>
    </source>
</evidence>
<sequence>MMRAALLACSAAAAVRINCTVAVPQRIRAGDRVAARVDVAVAGAAAESLVVELRAAGPVTFGPGAPGLDPPGDAGDDDVIYAVRGERRRRWLVRLGARRRRAVWALFAAERPDAVTLRARAALGGATATCEAPVSVVAAAPRAAGCLAPVSAALDARALVVGEATRLRAPALSRVPLPAGLSLLRGGRVDASGVIFVDGGGAADVVAAWPGFFRAPDGCANASAGLRVAVGTGRGADGRLRLGDVSWDYSSL</sequence>
<keyword evidence="3" id="KW-1185">Reference proteome</keyword>
<proteinExistence type="predicted"/>
<reference evidence="2" key="1">
    <citation type="submission" date="2021-11" db="EMBL/GenBank/DDBJ databases">
        <authorList>
            <consortium name="Genoscope - CEA"/>
            <person name="William W."/>
        </authorList>
    </citation>
    <scope>NUCLEOTIDE SEQUENCE</scope>
</reference>
<name>A0A8J2WZS6_9STRA</name>
<evidence type="ECO:0000256" key="1">
    <source>
        <dbReference type="SAM" id="SignalP"/>
    </source>
</evidence>
<protein>
    <recommendedName>
        <fullName evidence="4">Urease accessory protein UreD</fullName>
    </recommendedName>
</protein>
<dbReference type="Proteomes" id="UP000789595">
    <property type="component" value="Unassembled WGS sequence"/>
</dbReference>
<organism evidence="2 3">
    <name type="scientific">Pelagomonas calceolata</name>
    <dbReference type="NCBI Taxonomy" id="35677"/>
    <lineage>
        <taxon>Eukaryota</taxon>
        <taxon>Sar</taxon>
        <taxon>Stramenopiles</taxon>
        <taxon>Ochrophyta</taxon>
        <taxon>Pelagophyceae</taxon>
        <taxon>Pelagomonadales</taxon>
        <taxon>Pelagomonadaceae</taxon>
        <taxon>Pelagomonas</taxon>
    </lineage>
</organism>
<dbReference type="EMBL" id="CAKKNE010000002">
    <property type="protein sequence ID" value="CAH0368411.1"/>
    <property type="molecule type" value="Genomic_DNA"/>
</dbReference>